<evidence type="ECO:0000259" key="5">
    <source>
        <dbReference type="Pfam" id="PF13193"/>
    </source>
</evidence>
<dbReference type="Gene3D" id="3.30.300.30">
    <property type="match status" value="1"/>
</dbReference>
<sequence>MTTPPRGTEHYPEGVSTTVSIPDFTMEQMLVEAIADFPKRVAIDFLGREWTYEEIGADVQRAITVLKMCGVREGDVVSVIQPNCPQHFTAFYAIIALGATVAEHNPLAPVAQLNREIDLVGSKVVIAWEQTIEKMLADGDFRGRTYLSVNLVKSLPTKSQLLLKLPIKAAREQRAKLRGKVPAGVHSWDNQVRYADPSDIASASHVTQDAIAVLLQTGGTTGVSKAVKLSHRNIIANAKQNEMWLNGFKRGDETVAAILPFFHAFGLQLSLSLCVNSATTIVMTPSFDVDILLAGHARHPITFFGGVPPMYKKILDALDSGKKADLSTIRFSVSGAMALDPQLATRWEKATGGYLIEGYGMSEASPVIAASPVAPTRRPSTLGVPFPGTEVKIVDPDDPSREFTEDGQVGEICARGPQVFQGYLGNDEETAYALLEGGWLRTGDLGKWDNGFIVMADRRKEMIINGGFNVYPSQVEEAVRQMPGVVDVAVVGMPTDSFSESVVAALVLEPGSKVDLEAVRRWTEDKLSHYAMPKSIAILDELPRSQIGKVMRRSVREKLASFELSSGQWREKISEVSASASSMVDDYLASLRDRTEASREDWKVWTEQNAEKFEAFRARMADQLSQLSDRSQIEKELEVSATQSGLSIENFKMWLAQQREGIDGFFASKGTTTQSEKPAPADEPEHDRNTEADGSTDDSSDGPTNK</sequence>
<feature type="domain" description="AMP-dependent synthetase/ligase" evidence="4">
    <location>
        <begin position="32"/>
        <end position="424"/>
    </location>
</feature>
<comment type="similarity">
    <text evidence="1">Belongs to the ATP-dependent AMP-binding enzyme family.</text>
</comment>
<dbReference type="Pfam" id="PF00501">
    <property type="entry name" value="AMP-binding"/>
    <property type="match status" value="1"/>
</dbReference>
<evidence type="ECO:0000256" key="3">
    <source>
        <dbReference type="SAM" id="MobiDB-lite"/>
    </source>
</evidence>
<evidence type="ECO:0000313" key="6">
    <source>
        <dbReference type="EMBL" id="QRV02762.1"/>
    </source>
</evidence>
<name>A0ABX7IIH3_9ACTO</name>
<dbReference type="Proteomes" id="UP000602653">
    <property type="component" value="Chromosome"/>
</dbReference>
<dbReference type="InterPro" id="IPR042099">
    <property type="entry name" value="ANL_N_sf"/>
</dbReference>
<dbReference type="Gene3D" id="3.40.50.12780">
    <property type="entry name" value="N-terminal domain of ligase-like"/>
    <property type="match status" value="1"/>
</dbReference>
<dbReference type="RefSeq" id="WP_204425349.1">
    <property type="nucleotide sequence ID" value="NZ_CP070228.1"/>
</dbReference>
<dbReference type="PANTHER" id="PTHR43201">
    <property type="entry name" value="ACYL-COA SYNTHETASE"/>
    <property type="match status" value="1"/>
</dbReference>
<evidence type="ECO:0000256" key="1">
    <source>
        <dbReference type="ARBA" id="ARBA00006432"/>
    </source>
</evidence>
<evidence type="ECO:0000256" key="2">
    <source>
        <dbReference type="ARBA" id="ARBA00022598"/>
    </source>
</evidence>
<organism evidence="6 7">
    <name type="scientific">Arcanobacterium phocisimile</name>
    <dbReference type="NCBI Taxonomy" id="1302235"/>
    <lineage>
        <taxon>Bacteria</taxon>
        <taxon>Bacillati</taxon>
        <taxon>Actinomycetota</taxon>
        <taxon>Actinomycetes</taxon>
        <taxon>Actinomycetales</taxon>
        <taxon>Actinomycetaceae</taxon>
        <taxon>Arcanobacterium</taxon>
    </lineage>
</organism>
<dbReference type="PANTHER" id="PTHR43201:SF5">
    <property type="entry name" value="MEDIUM-CHAIN ACYL-COA LIGASE ACSF2, MITOCHONDRIAL"/>
    <property type="match status" value="1"/>
</dbReference>
<evidence type="ECO:0000313" key="7">
    <source>
        <dbReference type="Proteomes" id="UP000602653"/>
    </source>
</evidence>
<gene>
    <name evidence="6" type="ORF">JTE88_03240</name>
</gene>
<evidence type="ECO:0000259" key="4">
    <source>
        <dbReference type="Pfam" id="PF00501"/>
    </source>
</evidence>
<dbReference type="EMBL" id="CP070228">
    <property type="protein sequence ID" value="QRV02762.1"/>
    <property type="molecule type" value="Genomic_DNA"/>
</dbReference>
<dbReference type="PROSITE" id="PS00455">
    <property type="entry name" value="AMP_BINDING"/>
    <property type="match status" value="1"/>
</dbReference>
<proteinExistence type="inferred from homology"/>
<feature type="compositionally biased region" description="Basic and acidic residues" evidence="3">
    <location>
        <begin position="679"/>
        <end position="691"/>
    </location>
</feature>
<dbReference type="Pfam" id="PF13193">
    <property type="entry name" value="AMP-binding_C"/>
    <property type="match status" value="1"/>
</dbReference>
<protein>
    <submittedName>
        <fullName evidence="6">AMP-binding protein</fullName>
    </submittedName>
</protein>
<dbReference type="InterPro" id="IPR045851">
    <property type="entry name" value="AMP-bd_C_sf"/>
</dbReference>
<reference evidence="6 7" key="1">
    <citation type="submission" date="2021-02" db="EMBL/GenBank/DDBJ databases">
        <title>Complete Genome Sequence of Arcanobacterium phocisimile strain DSM 26142T from a harbour seal.</title>
        <authorList>
            <person name="Borowiak M."/>
            <person name="Alssahen M."/>
            <person name="Malorny B."/>
            <person name="Laemmler C."/>
            <person name="Siebert U."/>
            <person name="Ploetz M."/>
            <person name="Abdulmawjood A."/>
        </authorList>
    </citation>
    <scope>NUCLEOTIDE SEQUENCE [LARGE SCALE GENOMIC DNA]</scope>
    <source>
        <strain evidence="6 7">DSM 26142</strain>
    </source>
</reference>
<feature type="domain" description="AMP-binding enzyme C-terminal" evidence="5">
    <location>
        <begin position="474"/>
        <end position="549"/>
    </location>
</feature>
<dbReference type="InterPro" id="IPR025110">
    <property type="entry name" value="AMP-bd_C"/>
</dbReference>
<dbReference type="InterPro" id="IPR020845">
    <property type="entry name" value="AMP-binding_CS"/>
</dbReference>
<feature type="region of interest" description="Disordered" evidence="3">
    <location>
        <begin position="665"/>
        <end position="706"/>
    </location>
</feature>
<keyword evidence="2" id="KW-0436">Ligase</keyword>
<keyword evidence="7" id="KW-1185">Reference proteome</keyword>
<dbReference type="InterPro" id="IPR000873">
    <property type="entry name" value="AMP-dep_synth/lig_dom"/>
</dbReference>
<dbReference type="SUPFAM" id="SSF56801">
    <property type="entry name" value="Acetyl-CoA synthetase-like"/>
    <property type="match status" value="1"/>
</dbReference>
<accession>A0ABX7IIH3</accession>